<comment type="cofactor">
    <cofactor evidence="9">
        <name>pyruvate</name>
        <dbReference type="ChEBI" id="CHEBI:15361"/>
    </cofactor>
    <text evidence="9">Binds 1 pyruvoyl group covalently per subunit.</text>
</comment>
<reference evidence="11 12" key="1">
    <citation type="submission" date="2015-09" db="EMBL/GenBank/DDBJ databases">
        <title>Sorangium comparison.</title>
        <authorList>
            <person name="Zaburannyi N."/>
            <person name="Bunk B."/>
            <person name="Overmann J."/>
            <person name="Mueller R."/>
        </authorList>
    </citation>
    <scope>NUCLEOTIDE SEQUENCE [LARGE SCALE GENOMIC DNA]</scope>
    <source>
        <strain evidence="11 12">So ce836</strain>
    </source>
</reference>
<gene>
    <name evidence="9" type="primary">panD</name>
    <name evidence="11" type="ORF">SOCE836_014380</name>
</gene>
<feature type="binding site" evidence="9">
    <location>
        <begin position="73"/>
        <end position="75"/>
    </location>
    <ligand>
        <name>substrate</name>
    </ligand>
</feature>
<feature type="binding site" evidence="9">
    <location>
        <position position="57"/>
    </location>
    <ligand>
        <name>substrate</name>
    </ligand>
</feature>
<keyword evidence="8 9" id="KW-0670">Pyruvate</keyword>
<feature type="compositionally biased region" description="Basic and acidic residues" evidence="10">
    <location>
        <begin position="392"/>
        <end position="428"/>
    </location>
</feature>
<name>A0A4P2QHI4_SORCE</name>
<feature type="region of interest" description="Disordered" evidence="10">
    <location>
        <begin position="102"/>
        <end position="683"/>
    </location>
</feature>
<feature type="compositionally biased region" description="Gly residues" evidence="10">
    <location>
        <begin position="614"/>
        <end position="627"/>
    </location>
</feature>
<feature type="compositionally biased region" description="Acidic residues" evidence="10">
    <location>
        <begin position="192"/>
        <end position="204"/>
    </location>
</feature>
<evidence type="ECO:0000256" key="1">
    <source>
        <dbReference type="ARBA" id="ARBA00022490"/>
    </source>
</evidence>
<feature type="active site" description="Proton donor" evidence="9">
    <location>
        <position position="58"/>
    </location>
</feature>
<evidence type="ECO:0000256" key="10">
    <source>
        <dbReference type="SAM" id="MobiDB-lite"/>
    </source>
</evidence>
<dbReference type="PANTHER" id="PTHR21012:SF0">
    <property type="entry name" value="ASPARTATE 1-DECARBOXYLASE"/>
    <property type="match status" value="1"/>
</dbReference>
<feature type="compositionally biased region" description="Basic residues" evidence="10">
    <location>
        <begin position="670"/>
        <end position="683"/>
    </location>
</feature>
<evidence type="ECO:0000313" key="11">
    <source>
        <dbReference type="EMBL" id="AUX29350.1"/>
    </source>
</evidence>
<feature type="compositionally biased region" description="Pro residues" evidence="10">
    <location>
        <begin position="120"/>
        <end position="134"/>
    </location>
</feature>
<feature type="compositionally biased region" description="Polar residues" evidence="10">
    <location>
        <begin position="647"/>
        <end position="657"/>
    </location>
</feature>
<dbReference type="AlphaFoldDB" id="A0A4P2QHI4"/>
<evidence type="ECO:0000256" key="7">
    <source>
        <dbReference type="ARBA" id="ARBA00023270"/>
    </source>
</evidence>
<comment type="function">
    <text evidence="9">Catalyzes the pyruvoyl-dependent decarboxylation of aspartate to produce beta-alanine.</text>
</comment>
<dbReference type="GO" id="GO:0005829">
    <property type="term" value="C:cytosol"/>
    <property type="evidence" value="ECO:0007669"/>
    <property type="project" value="TreeGrafter"/>
</dbReference>
<dbReference type="CDD" id="cd06919">
    <property type="entry name" value="Asp_decarbox"/>
    <property type="match status" value="1"/>
</dbReference>
<feature type="compositionally biased region" description="Basic and acidic residues" evidence="10">
    <location>
        <begin position="476"/>
        <end position="529"/>
    </location>
</feature>
<comment type="subunit">
    <text evidence="9">Heterooctamer of four alpha and four beta subunits.</text>
</comment>
<evidence type="ECO:0000256" key="9">
    <source>
        <dbReference type="HAMAP-Rule" id="MF_00446"/>
    </source>
</evidence>
<evidence type="ECO:0000256" key="8">
    <source>
        <dbReference type="ARBA" id="ARBA00023317"/>
    </source>
</evidence>
<keyword evidence="4 9" id="KW-0068">Autocatalytic cleavage</keyword>
<dbReference type="HAMAP" id="MF_00446">
    <property type="entry name" value="PanD"/>
    <property type="match status" value="1"/>
</dbReference>
<sequence>MNRRMFKSKIHRATVTHADLHYEGSVTIDVDLLEAADILPYEAVDIWNVTRGSRLTTYALAGARGSGVVCINGAAAHLNQPGDLVIIATFADMDEAEARRHAPRVLRVDGQNRPLADQPPEAPGPLAPAAPPAAQPGAAQPGPRPRRRRRARRTERASPGVRQRPRHRRAGQPDEAHREHPRDGDEPRGEPEPEAADAEVEPEGEPDRQRQAEGPVGAEVGPEGEPHVARPAQRAGGDRLHAVEQLEERGDAEQRDADGEDVGVRGERADEGAGEGGVGRGAHAHDAGAEQHAEHAGAQRRSAGADRVAHADGGGAADADGAHEREGGEADRDLMRRDNGRAEAPGEQRGHPEHADLGDELQPDRDAEPVDHRDRHGALVRLVAARGRAPAPRRDEHDRRQHGAGEARGEPCAERAELRQAERREADPAQRLVAADHQVAGHEVDGVRRDDGDERGPRRAVGLEEALPGEEDRPEEDPQRVADDVPAHAGDEPRVDAHGDEREGRRERGPEGDDADEQARAQGRAERRPRLPRAAGADRLRRERIDRGRDADPERVARVDEGPAHRAGGELVHRDAPHDGDVDERHRDEPRLRHRDRQREAREGAQLGPRAVGGERGGSGVHGGNGVEKGRHHSAPGWERSPEVGQASKNLVFTITYSGADEPTREEKKKKNAKAQSRKGRER</sequence>
<feature type="compositionally biased region" description="Basic and acidic residues" evidence="10">
    <location>
        <begin position="236"/>
        <end position="271"/>
    </location>
</feature>
<feature type="chain" id="PRO_5023233464" description="Aspartate 1-decarboxylase beta chain" evidence="9">
    <location>
        <begin position="1"/>
        <end position="24"/>
    </location>
</feature>
<evidence type="ECO:0000256" key="4">
    <source>
        <dbReference type="ARBA" id="ARBA00022813"/>
    </source>
</evidence>
<feature type="compositionally biased region" description="Low complexity" evidence="10">
    <location>
        <begin position="379"/>
        <end position="390"/>
    </location>
</feature>
<comment type="similarity">
    <text evidence="9">Belongs to the PanD family.</text>
</comment>
<dbReference type="GO" id="GO:0006523">
    <property type="term" value="P:alanine biosynthetic process"/>
    <property type="evidence" value="ECO:0007669"/>
    <property type="project" value="InterPro"/>
</dbReference>
<comment type="PTM">
    <text evidence="9">Is synthesized initially as an inactive proenzyme, which is activated by self-cleavage at a specific serine bond to produce a beta-subunit with a hydroxyl group at its C-terminus and an alpha-subunit with a pyruvoyl group at its N-terminus.</text>
</comment>
<feature type="compositionally biased region" description="Basic residues" evidence="10">
    <location>
        <begin position="144"/>
        <end position="153"/>
    </location>
</feature>
<comment type="catalytic activity">
    <reaction evidence="9">
        <text>L-aspartate + H(+) = beta-alanine + CO2</text>
        <dbReference type="Rhea" id="RHEA:19497"/>
        <dbReference type="ChEBI" id="CHEBI:15378"/>
        <dbReference type="ChEBI" id="CHEBI:16526"/>
        <dbReference type="ChEBI" id="CHEBI:29991"/>
        <dbReference type="ChEBI" id="CHEBI:57966"/>
        <dbReference type="EC" id="4.1.1.11"/>
    </reaction>
</comment>
<feature type="chain" id="PRO_5023233465" description="Aspartate 1-decarboxylase alpha chain" evidence="9">
    <location>
        <begin position="25"/>
        <end position="683"/>
    </location>
</feature>
<comment type="subcellular location">
    <subcellularLocation>
        <location evidence="9">Cytoplasm</location>
    </subcellularLocation>
</comment>
<dbReference type="UniPathway" id="UPA00028">
    <property type="reaction ID" value="UER00002"/>
</dbReference>
<feature type="compositionally biased region" description="Basic and acidic residues" evidence="10">
    <location>
        <begin position="283"/>
        <end position="310"/>
    </location>
</feature>
<dbReference type="InterPro" id="IPR003190">
    <property type="entry name" value="Asp_decarbox"/>
</dbReference>
<accession>A0A4P2QHI4</accession>
<organism evidence="11 12">
    <name type="scientific">Sorangium cellulosum</name>
    <name type="common">Polyangium cellulosum</name>
    <dbReference type="NCBI Taxonomy" id="56"/>
    <lineage>
        <taxon>Bacteria</taxon>
        <taxon>Pseudomonadati</taxon>
        <taxon>Myxococcota</taxon>
        <taxon>Polyangia</taxon>
        <taxon>Polyangiales</taxon>
        <taxon>Polyangiaceae</taxon>
        <taxon>Sorangium</taxon>
    </lineage>
</organism>
<dbReference type="GO" id="GO:0004068">
    <property type="term" value="F:aspartate 1-decarboxylase activity"/>
    <property type="evidence" value="ECO:0007669"/>
    <property type="project" value="UniProtKB-UniRule"/>
</dbReference>
<dbReference type="Proteomes" id="UP000295497">
    <property type="component" value="Chromosome"/>
</dbReference>
<dbReference type="EC" id="4.1.1.11" evidence="9"/>
<evidence type="ECO:0000256" key="3">
    <source>
        <dbReference type="ARBA" id="ARBA00022793"/>
    </source>
</evidence>
<dbReference type="NCBIfam" id="TIGR00223">
    <property type="entry name" value="panD"/>
    <property type="match status" value="1"/>
</dbReference>
<dbReference type="GO" id="GO:0015940">
    <property type="term" value="P:pantothenate biosynthetic process"/>
    <property type="evidence" value="ECO:0007669"/>
    <property type="project" value="UniProtKB-UniRule"/>
</dbReference>
<evidence type="ECO:0000256" key="6">
    <source>
        <dbReference type="ARBA" id="ARBA00023239"/>
    </source>
</evidence>
<feature type="modified residue" description="Pyruvic acid (Ser)" evidence="9">
    <location>
        <position position="25"/>
    </location>
</feature>
<dbReference type="Gene3D" id="2.40.40.20">
    <property type="match status" value="1"/>
</dbReference>
<keyword evidence="1 9" id="KW-0963">Cytoplasm</keyword>
<keyword evidence="5 9" id="KW-0865">Zymogen</keyword>
<keyword evidence="2 9" id="KW-0566">Pantothenate biosynthesis</keyword>
<keyword evidence="7 9" id="KW-0704">Schiff base</keyword>
<dbReference type="PANTHER" id="PTHR21012">
    <property type="entry name" value="ASPARTATE 1-DECARBOXYLASE"/>
    <property type="match status" value="1"/>
</dbReference>
<evidence type="ECO:0000256" key="2">
    <source>
        <dbReference type="ARBA" id="ARBA00022655"/>
    </source>
</evidence>
<evidence type="ECO:0000313" key="12">
    <source>
        <dbReference type="Proteomes" id="UP000295497"/>
    </source>
</evidence>
<dbReference type="SUPFAM" id="SSF50692">
    <property type="entry name" value="ADC-like"/>
    <property type="match status" value="1"/>
</dbReference>
<feature type="compositionally biased region" description="Basic and acidic residues" evidence="10">
    <location>
        <begin position="536"/>
        <end position="603"/>
    </location>
</feature>
<feature type="compositionally biased region" description="Basic and acidic residues" evidence="10">
    <location>
        <begin position="171"/>
        <end position="191"/>
    </location>
</feature>
<feature type="active site" description="Schiff-base intermediate with substrate; via pyruvic acid" evidence="9">
    <location>
        <position position="25"/>
    </location>
</feature>
<keyword evidence="6 9" id="KW-0456">Lyase</keyword>
<feature type="compositionally biased region" description="Basic and acidic residues" evidence="10">
    <location>
        <begin position="320"/>
        <end position="377"/>
    </location>
</feature>
<feature type="compositionally biased region" description="Basic and acidic residues" evidence="10">
    <location>
        <begin position="439"/>
        <end position="457"/>
    </location>
</feature>
<protein>
    <recommendedName>
        <fullName evidence="9">Aspartate 1-decarboxylase</fullName>
        <ecNumber evidence="9">4.1.1.11</ecNumber>
    </recommendedName>
    <alternativeName>
        <fullName evidence="9">Aspartate alpha-decarboxylase</fullName>
    </alternativeName>
    <component>
        <recommendedName>
            <fullName evidence="9">Aspartate 1-decarboxylase beta chain</fullName>
        </recommendedName>
    </component>
    <component>
        <recommendedName>
            <fullName evidence="9">Aspartate 1-decarboxylase alpha chain</fullName>
        </recommendedName>
    </component>
</protein>
<comment type="pathway">
    <text evidence="9">Cofactor biosynthesis; (R)-pantothenate biosynthesis; beta-alanine from L-aspartate: step 1/1.</text>
</comment>
<dbReference type="InterPro" id="IPR009010">
    <property type="entry name" value="Asp_de-COase-like_dom_sf"/>
</dbReference>
<feature type="compositionally biased region" description="Low complexity" evidence="10">
    <location>
        <begin position="212"/>
        <end position="223"/>
    </location>
</feature>
<evidence type="ECO:0000256" key="5">
    <source>
        <dbReference type="ARBA" id="ARBA00023145"/>
    </source>
</evidence>
<dbReference type="Pfam" id="PF02261">
    <property type="entry name" value="Asp_decarbox"/>
    <property type="match status" value="1"/>
</dbReference>
<keyword evidence="3 9" id="KW-0210">Decarboxylase</keyword>
<proteinExistence type="inferred from homology"/>
<dbReference type="EMBL" id="CP012672">
    <property type="protein sequence ID" value="AUX29350.1"/>
    <property type="molecule type" value="Genomic_DNA"/>
</dbReference>